<dbReference type="SMART" id="SM00448">
    <property type="entry name" value="REC"/>
    <property type="match status" value="1"/>
</dbReference>
<name>A0A5S9IR65_UABAM</name>
<sequence>MRILLVDDEPLSRKATAQFLEEELGHDITECEHGLEAKDVLRDNKFPLVISDLRMPHMDGLELLKHVKQVSANTDFVVITGHGDLDTAIKALRLGAYDFIRKPIDVEELAASISRSMERQALINENYELKQKQTKTNVLPLDAFIRNVQLPQNGFNLYEMEATIIGKVLEMHDNNKNKAAQYLGISPQALRSRLKYI</sequence>
<evidence type="ECO:0000256" key="1">
    <source>
        <dbReference type="PROSITE-ProRule" id="PRU00169"/>
    </source>
</evidence>
<dbReference type="SUPFAM" id="SSF52172">
    <property type="entry name" value="CheY-like"/>
    <property type="match status" value="1"/>
</dbReference>
<dbReference type="PANTHER" id="PTHR43228:SF1">
    <property type="entry name" value="TWO-COMPONENT RESPONSE REGULATOR ARR22"/>
    <property type="match status" value="1"/>
</dbReference>
<dbReference type="PRINTS" id="PR01590">
    <property type="entry name" value="HTHFIS"/>
</dbReference>
<dbReference type="RefSeq" id="WP_173013387.1">
    <property type="nucleotide sequence ID" value="NZ_AP019860.1"/>
</dbReference>
<dbReference type="Pfam" id="PF02954">
    <property type="entry name" value="HTH_8"/>
    <property type="match status" value="1"/>
</dbReference>
<organism evidence="3 4">
    <name type="scientific">Uabimicrobium amorphum</name>
    <dbReference type="NCBI Taxonomy" id="2596890"/>
    <lineage>
        <taxon>Bacteria</taxon>
        <taxon>Pseudomonadati</taxon>
        <taxon>Planctomycetota</taxon>
        <taxon>Candidatus Uabimicrobiia</taxon>
        <taxon>Candidatus Uabimicrobiales</taxon>
        <taxon>Candidatus Uabimicrobiaceae</taxon>
        <taxon>Candidatus Uabimicrobium</taxon>
    </lineage>
</organism>
<dbReference type="Proteomes" id="UP000326354">
    <property type="component" value="Chromosome"/>
</dbReference>
<dbReference type="PANTHER" id="PTHR43228">
    <property type="entry name" value="TWO-COMPONENT RESPONSE REGULATOR"/>
    <property type="match status" value="1"/>
</dbReference>
<dbReference type="SUPFAM" id="SSF46689">
    <property type="entry name" value="Homeodomain-like"/>
    <property type="match status" value="1"/>
</dbReference>
<dbReference type="InterPro" id="IPR011006">
    <property type="entry name" value="CheY-like_superfamily"/>
</dbReference>
<feature type="domain" description="Response regulatory" evidence="2">
    <location>
        <begin position="2"/>
        <end position="117"/>
    </location>
</feature>
<dbReference type="InterPro" id="IPR052048">
    <property type="entry name" value="ST_Response_Regulator"/>
</dbReference>
<gene>
    <name evidence="3" type="ORF">UABAM_03548</name>
</gene>
<dbReference type="KEGG" id="uam:UABAM_03548"/>
<dbReference type="InterPro" id="IPR002197">
    <property type="entry name" value="HTH_Fis"/>
</dbReference>
<feature type="modified residue" description="4-aspartylphosphate" evidence="1">
    <location>
        <position position="52"/>
    </location>
</feature>
<accession>A0A5S9IR65</accession>
<dbReference type="GO" id="GO:0043565">
    <property type="term" value="F:sequence-specific DNA binding"/>
    <property type="evidence" value="ECO:0007669"/>
    <property type="project" value="InterPro"/>
</dbReference>
<protein>
    <submittedName>
        <fullName evidence="3">Sigma-54-dependent Fis family transcriptional regulator</fullName>
    </submittedName>
</protein>
<dbReference type="AlphaFoldDB" id="A0A5S9IR65"/>
<dbReference type="InterPro" id="IPR009057">
    <property type="entry name" value="Homeodomain-like_sf"/>
</dbReference>
<dbReference type="PROSITE" id="PS50110">
    <property type="entry name" value="RESPONSE_REGULATORY"/>
    <property type="match status" value="1"/>
</dbReference>
<proteinExistence type="predicted"/>
<evidence type="ECO:0000259" key="2">
    <source>
        <dbReference type="PROSITE" id="PS50110"/>
    </source>
</evidence>
<keyword evidence="4" id="KW-1185">Reference proteome</keyword>
<keyword evidence="1" id="KW-0597">Phosphoprotein</keyword>
<reference evidence="3 4" key="1">
    <citation type="submission" date="2019-08" db="EMBL/GenBank/DDBJ databases">
        <title>Complete genome sequence of Candidatus Uab amorphum.</title>
        <authorList>
            <person name="Shiratori T."/>
            <person name="Suzuki S."/>
            <person name="Kakizawa Y."/>
            <person name="Ishida K."/>
        </authorList>
    </citation>
    <scope>NUCLEOTIDE SEQUENCE [LARGE SCALE GENOMIC DNA]</scope>
    <source>
        <strain evidence="3 4">SRT547</strain>
    </source>
</reference>
<dbReference type="InterPro" id="IPR001789">
    <property type="entry name" value="Sig_transdc_resp-reg_receiver"/>
</dbReference>
<evidence type="ECO:0000313" key="3">
    <source>
        <dbReference type="EMBL" id="BBM85185.1"/>
    </source>
</evidence>
<dbReference type="Gene3D" id="1.10.10.60">
    <property type="entry name" value="Homeodomain-like"/>
    <property type="match status" value="1"/>
</dbReference>
<evidence type="ECO:0000313" key="4">
    <source>
        <dbReference type="Proteomes" id="UP000326354"/>
    </source>
</evidence>
<dbReference type="Pfam" id="PF00072">
    <property type="entry name" value="Response_reg"/>
    <property type="match status" value="1"/>
</dbReference>
<dbReference type="GO" id="GO:0000160">
    <property type="term" value="P:phosphorelay signal transduction system"/>
    <property type="evidence" value="ECO:0007669"/>
    <property type="project" value="InterPro"/>
</dbReference>
<dbReference type="EMBL" id="AP019860">
    <property type="protein sequence ID" value="BBM85185.1"/>
    <property type="molecule type" value="Genomic_DNA"/>
</dbReference>
<dbReference type="Gene3D" id="3.40.50.2300">
    <property type="match status" value="1"/>
</dbReference>